<dbReference type="Pfam" id="PF05368">
    <property type="entry name" value="NmrA"/>
    <property type="match status" value="1"/>
</dbReference>
<dbReference type="Gene3D" id="3.40.50.720">
    <property type="entry name" value="NAD(P)-binding Rossmann-like Domain"/>
    <property type="match status" value="1"/>
</dbReference>
<evidence type="ECO:0000256" key="1">
    <source>
        <dbReference type="ARBA" id="ARBA00022857"/>
    </source>
</evidence>
<dbReference type="CDD" id="cd05259">
    <property type="entry name" value="PCBER_SDR_a"/>
    <property type="match status" value="1"/>
</dbReference>
<keyword evidence="2" id="KW-0560">Oxidoreductase</keyword>
<dbReference type="Proteomes" id="UP000030143">
    <property type="component" value="Unassembled WGS sequence"/>
</dbReference>
<dbReference type="VEuPathDB" id="FungiDB:PEXP_103110"/>
<gene>
    <name evidence="4" type="ORF">PEX2_082070</name>
</gene>
<dbReference type="SUPFAM" id="SSF51735">
    <property type="entry name" value="NAD(P)-binding Rossmann-fold domains"/>
    <property type="match status" value="1"/>
</dbReference>
<dbReference type="OrthoDB" id="5283654at2759"/>
<feature type="domain" description="NmrA-like" evidence="3">
    <location>
        <begin position="6"/>
        <end position="250"/>
    </location>
</feature>
<organism evidence="4 5">
    <name type="scientific">Penicillium expansum</name>
    <name type="common">Blue mold rot fungus</name>
    <dbReference type="NCBI Taxonomy" id="27334"/>
    <lineage>
        <taxon>Eukaryota</taxon>
        <taxon>Fungi</taxon>
        <taxon>Dikarya</taxon>
        <taxon>Ascomycota</taxon>
        <taxon>Pezizomycotina</taxon>
        <taxon>Eurotiomycetes</taxon>
        <taxon>Eurotiomycetidae</taxon>
        <taxon>Eurotiales</taxon>
        <taxon>Aspergillaceae</taxon>
        <taxon>Penicillium</taxon>
    </lineage>
</organism>
<dbReference type="RefSeq" id="XP_016595290.1">
    <property type="nucleotide sequence ID" value="XM_016745477.1"/>
</dbReference>
<dbReference type="InterPro" id="IPR051609">
    <property type="entry name" value="NmrA/Isoflavone_reductase-like"/>
</dbReference>
<sequence length="309" mass="33864">MRTPGSILVIGAGELGTFILQALAHHPRRQPDTTISVLLRESSINSQEASKAERIEGFRKLGITFTPSDLAVDSEEKLASIFKGFEVVICCTGYMAQSGLQIKISKAIIAAQVPYYIPWQFGMDYEAIGRESGMFDEQLDGKELLRSQSTTRWLTLATGFFTSVIFPPVSGLVDVENKVVYGSGNWDNQFVVTITKDIGKFTAEIVLGPERDAVFVNGAVYVAGDIVSYRDVANAMEEVTGQKFTRKLFTQKEAQDDLQAELSVGTICRSVFAGGKGFLFDPAGLWVPQAHLKTASLRDFAQEHFGQAV</sequence>
<name>A0A0A2I1P5_PENEN</name>
<keyword evidence="1" id="KW-0521">NADP</keyword>
<reference evidence="4 5" key="1">
    <citation type="journal article" date="2015" name="Mol. Plant Microbe Interact.">
        <title>Genome, transcriptome, and functional analyses of Penicillium expansum provide new insights into secondary metabolism and pathogenicity.</title>
        <authorList>
            <person name="Ballester A.R."/>
            <person name="Marcet-Houben M."/>
            <person name="Levin E."/>
            <person name="Sela N."/>
            <person name="Selma-Lazaro C."/>
            <person name="Carmona L."/>
            <person name="Wisniewski M."/>
            <person name="Droby S."/>
            <person name="Gonzalez-Candelas L."/>
            <person name="Gabaldon T."/>
        </authorList>
    </citation>
    <scope>NUCLEOTIDE SEQUENCE [LARGE SCALE GENOMIC DNA]</scope>
    <source>
        <strain evidence="4 5">MD-8</strain>
    </source>
</reference>
<dbReference type="GO" id="GO:0016491">
    <property type="term" value="F:oxidoreductase activity"/>
    <property type="evidence" value="ECO:0007669"/>
    <property type="project" value="UniProtKB-KW"/>
</dbReference>
<evidence type="ECO:0000259" key="3">
    <source>
        <dbReference type="Pfam" id="PF05368"/>
    </source>
</evidence>
<dbReference type="InterPro" id="IPR008030">
    <property type="entry name" value="NmrA-like"/>
</dbReference>
<dbReference type="HOGENOM" id="CLU_059949_0_0_1"/>
<keyword evidence="5" id="KW-1185">Reference proteome</keyword>
<dbReference type="InterPro" id="IPR036291">
    <property type="entry name" value="NAD(P)-bd_dom_sf"/>
</dbReference>
<dbReference type="PhylomeDB" id="A0A0A2I1P5"/>
<evidence type="ECO:0000256" key="2">
    <source>
        <dbReference type="ARBA" id="ARBA00023002"/>
    </source>
</evidence>
<dbReference type="EMBL" id="JQFZ01000262">
    <property type="protein sequence ID" value="KGO52560.1"/>
    <property type="molecule type" value="Genomic_DNA"/>
</dbReference>
<dbReference type="InterPro" id="IPR045312">
    <property type="entry name" value="PCBER-like"/>
</dbReference>
<dbReference type="PANTHER" id="PTHR47706">
    <property type="entry name" value="NMRA-LIKE FAMILY PROTEIN"/>
    <property type="match status" value="1"/>
</dbReference>
<dbReference type="AlphaFoldDB" id="A0A0A2I1P5"/>
<accession>A0A0A2I1P5</accession>
<proteinExistence type="predicted"/>
<dbReference type="STRING" id="27334.A0A0A2I1P5"/>
<evidence type="ECO:0000313" key="4">
    <source>
        <dbReference type="EMBL" id="KGO52560.1"/>
    </source>
</evidence>
<protein>
    <recommendedName>
        <fullName evidence="3">NmrA-like domain-containing protein</fullName>
    </recommendedName>
</protein>
<dbReference type="Gene3D" id="3.90.25.10">
    <property type="entry name" value="UDP-galactose 4-epimerase, domain 1"/>
    <property type="match status" value="1"/>
</dbReference>
<evidence type="ECO:0000313" key="5">
    <source>
        <dbReference type="Proteomes" id="UP000030143"/>
    </source>
</evidence>
<dbReference type="GeneID" id="27680897"/>
<comment type="caution">
    <text evidence="4">The sequence shown here is derived from an EMBL/GenBank/DDBJ whole genome shotgun (WGS) entry which is preliminary data.</text>
</comment>
<dbReference type="PANTHER" id="PTHR47706:SF6">
    <property type="entry name" value="NMRA-LIKE FAMILY PROTEIN (AFU_ORTHOLOGUE AFUA_6G00280)"/>
    <property type="match status" value="1"/>
</dbReference>